<feature type="compositionally biased region" description="Basic residues" evidence="1">
    <location>
        <begin position="602"/>
        <end position="618"/>
    </location>
</feature>
<evidence type="ECO:0000313" key="2">
    <source>
        <dbReference type="EMBL" id="AIW17117.1"/>
    </source>
</evidence>
<dbReference type="GeneID" id="23447761"/>
<evidence type="ECO:0000256" key="1">
    <source>
        <dbReference type="SAM" id="MobiDB-lite"/>
    </source>
</evidence>
<dbReference type="KEGG" id="vtu:IX91_23845"/>
<proteinExistence type="predicted"/>
<dbReference type="AlphaFoldDB" id="A0A0A0SQ70"/>
<sequence length="633" mass="69218">MKKKKLATENLDFDVSTIKSSSGELNDNLGCAIAIENWLTNLYSVCKKSQRALPFLEKAIDLVYSEVEAELYRTSGGKASAYSAAEVAKHPVWDFFVQRVTKRYGSLVRVVKPHRSPTESVRSKLINRTFSQMLYNKNRVLERSSNSILASGELGVLKVELLDAQVGALVDAYNGHLKQNDELWPALNELFQKHVGTSSKAEGSVKEGGPEIDIAADVFAEYKFAYEKVWDFGKMRNKINLAMEVGARAGFKENIHAKFGQGGSAGFRDKKVGEEAGRKLASTKYTQDYTPGQGVEVNKKEDASDDSFETMQLIPGIDLEVNVSLAAQAGLKLKFEHELTIGDFMEMKNEADLFAGANVKAEFVATANTANYFASDEIIKFKAGASAFAGVKATGSSSISFKARGIKMAGASVTGSVSAGIGVSAAVETIVKSSGDISFKAGAGATVGVGSSVDFGTMVNPMLVKILLWDKLGHRLHSQQTKRITNIQYNRQVNQIAVSRCQDNIRTAMTNLDLEYRTLAEELWRIPTFTNVSTQNEVTTIHDEISRPNQHVLDQYLKTLGVTDHLHMDDDDVLQAAIDIDNDAREVQANAKREKEAEKAFSKKGKRLKRANAIRRKAGSSPAGLLAVQPHTA</sequence>
<dbReference type="EMBL" id="CP009356">
    <property type="protein sequence ID" value="AIW17117.1"/>
    <property type="molecule type" value="Genomic_DNA"/>
</dbReference>
<organism evidence="2 3">
    <name type="scientific">Vibrio tubiashii ATCC 19109</name>
    <dbReference type="NCBI Taxonomy" id="1051646"/>
    <lineage>
        <taxon>Bacteria</taxon>
        <taxon>Pseudomonadati</taxon>
        <taxon>Pseudomonadota</taxon>
        <taxon>Gammaproteobacteria</taxon>
        <taxon>Vibrionales</taxon>
        <taxon>Vibrionaceae</taxon>
        <taxon>Vibrio</taxon>
        <taxon>Vibrio oreintalis group</taxon>
    </lineage>
</organism>
<gene>
    <name evidence="2" type="ORF">IX91_23845</name>
</gene>
<dbReference type="RefSeq" id="WP_004749511.1">
    <property type="nucleotide sequence ID" value="NZ_AFWI01000112.1"/>
</dbReference>
<evidence type="ECO:0000313" key="3">
    <source>
        <dbReference type="Proteomes" id="UP000030071"/>
    </source>
</evidence>
<feature type="region of interest" description="Disordered" evidence="1">
    <location>
        <begin position="592"/>
        <end position="633"/>
    </location>
</feature>
<reference evidence="2 3" key="1">
    <citation type="submission" date="2014-08" db="EMBL/GenBank/DDBJ databases">
        <title>First Complete Genome Sequence of the Shellfish Pathogen Vibrio tubiashii.</title>
        <authorList>
            <person name="Richards G.P."/>
            <person name="Needleman D.S."/>
            <person name="Watson M.A."/>
            <person name="Bono J.L."/>
        </authorList>
    </citation>
    <scope>NUCLEOTIDE SEQUENCE [LARGE SCALE GENOMIC DNA]</scope>
    <source>
        <strain evidence="2 3">ATCC 19109</strain>
        <plasmid evidence="3">Plasmid p251</plasmid>
    </source>
</reference>
<feature type="compositionally biased region" description="Basic and acidic residues" evidence="1">
    <location>
        <begin position="592"/>
        <end position="601"/>
    </location>
</feature>
<dbReference type="PATRIC" id="fig|1051646.9.peg.4851"/>
<keyword evidence="2" id="KW-0614">Plasmid</keyword>
<dbReference type="HOGENOM" id="CLU_458434_0_0_6"/>
<protein>
    <submittedName>
        <fullName evidence="2">Uncharacterized protein</fullName>
    </submittedName>
</protein>
<name>A0A0A0SQ70_9VIBR</name>
<accession>A0A0A0SQ70</accession>
<dbReference type="Proteomes" id="UP000030071">
    <property type="component" value="Plasmid p251"/>
</dbReference>
<geneLocation type="plasmid" evidence="2 3">
    <name>p251</name>
</geneLocation>